<dbReference type="Pfam" id="PF12846">
    <property type="entry name" value="AAA_10"/>
    <property type="match status" value="1"/>
</dbReference>
<evidence type="ECO:0000313" key="2">
    <source>
        <dbReference type="Proteomes" id="UP000003653"/>
    </source>
</evidence>
<dbReference type="InterPro" id="IPR027417">
    <property type="entry name" value="P-loop_NTPase"/>
</dbReference>
<comment type="caution">
    <text evidence="1">The sequence shown here is derived from an EMBL/GenBank/DDBJ whole genome shotgun (WGS) entry which is preliminary data.</text>
</comment>
<dbReference type="SUPFAM" id="SSF52540">
    <property type="entry name" value="P-loop containing nucleoside triphosphate hydrolases"/>
    <property type="match status" value="1"/>
</dbReference>
<evidence type="ECO:0008006" key="3">
    <source>
        <dbReference type="Google" id="ProtNLM"/>
    </source>
</evidence>
<name>D5P5G8_9MYCO</name>
<dbReference type="AlphaFoldDB" id="D5P5G8"/>
<dbReference type="EMBL" id="ADNV01000101">
    <property type="protein sequence ID" value="EFG78681.1"/>
    <property type="molecule type" value="Genomic_DNA"/>
</dbReference>
<sequence>MTVAASEAPREVVGNLRFTTSGVYADYLISGLPFIFLPKESQNLVADVHAELLRTLPSGALLSGLTAPVATRNITRRMIYAHPDLHPDNALGAAAMPQHTEPWVQHCRRWAPALDARRSRRRIYWLSLPLDYGLSGTTAAGGWQRRIDSVIGRDKDSAEALAHYRQLAATMVAKLPPALFTKPASVEQIWWHWNYTASRHSWQQPLPNQPYNAHARLPGSAFTPVWKDPAAAALRNRRWRAARTEAEVFLRTYRDQDDGVADSYQAIVGLEKYPDAGLRWPRSTIFKVLDDLTTPATTLDWTIHLTFDTAEVAVATAHNVITNIKDQARQLGRHADSDDELVRKLVSGRQLASALKQGSAERGVNAAVVVIAAAADAETLDTAISEVIRRYRSQRLELKRRRGSQPTLWRALNPGTEATAGLHEIRNPSTTNAFAKFVPLLATSLGNNVGVPLGETITSPGLREIVLNDLIGAPGRDNPGNLVIGGSPGRGKSQCAKNLVRSWLELGAGVHLIDPTEAREHQTALSTFDDDKKVIIDPKNPRFSLDGLRVFPFERAAERTVDHLLPQMGYSPVSPQAARLKGLLAPSSRQALGIGSINQLISLLADRRRPDRVSVDDDLLIALEGLRAERLLAPMFDNTLPLPDLSKQLVIWNFGGLKLPTVTQEYQAHLHHQTTPSQRAAQALYGMAAELAESLFFSRDTQPDILVVEECAAWTHSPGGQRCANNVIRQGRKAWTLFVGISQSPRNDFGVLEDEYIEQRLCLGFKESRIAEDTLLWCNRDLDRHPELRTDYVTNTSPAAMPNYGDDSIDSRHGKVIPGREGEAWYLDEFGGWGKIKLFGAPTHELAELYDTNPHRKRMRNRINAC</sequence>
<keyword evidence="2" id="KW-1185">Reference proteome</keyword>
<evidence type="ECO:0000313" key="1">
    <source>
        <dbReference type="EMBL" id="EFG78681.1"/>
    </source>
</evidence>
<proteinExistence type="predicted"/>
<dbReference type="HOGENOM" id="CLU_015591_0_0_11"/>
<accession>D5P5G8</accession>
<gene>
    <name evidence="1" type="ORF">HMPREF0591_1412</name>
</gene>
<organism evidence="1 2">
    <name type="scientific">Mycobacterium parascrofulaceum ATCC BAA-614</name>
    <dbReference type="NCBI Taxonomy" id="525368"/>
    <lineage>
        <taxon>Bacteria</taxon>
        <taxon>Bacillati</taxon>
        <taxon>Actinomycetota</taxon>
        <taxon>Actinomycetes</taxon>
        <taxon>Mycobacteriales</taxon>
        <taxon>Mycobacteriaceae</taxon>
        <taxon>Mycobacterium</taxon>
        <taxon>Mycobacterium simiae complex</taxon>
    </lineage>
</organism>
<dbReference type="Proteomes" id="UP000003653">
    <property type="component" value="Unassembled WGS sequence"/>
</dbReference>
<dbReference type="Gene3D" id="3.40.50.300">
    <property type="entry name" value="P-loop containing nucleotide triphosphate hydrolases"/>
    <property type="match status" value="1"/>
</dbReference>
<dbReference type="eggNOG" id="COG3451">
    <property type="taxonomic scope" value="Bacteria"/>
</dbReference>
<reference evidence="1 2" key="1">
    <citation type="submission" date="2010-04" db="EMBL/GenBank/DDBJ databases">
        <authorList>
            <person name="Muzny D."/>
            <person name="Qin X."/>
            <person name="Deng J."/>
            <person name="Jiang H."/>
            <person name="Liu Y."/>
            <person name="Qu J."/>
            <person name="Song X.-Z."/>
            <person name="Zhang L."/>
            <person name="Thornton R."/>
            <person name="Coyle M."/>
            <person name="Francisco L."/>
            <person name="Jackson L."/>
            <person name="Javaid M."/>
            <person name="Korchina V."/>
            <person name="Kovar C."/>
            <person name="Mata R."/>
            <person name="Mathew T."/>
            <person name="Ngo R."/>
            <person name="Nguyen L."/>
            <person name="Nguyen N."/>
            <person name="Okwuonu G."/>
            <person name="Ongeri F."/>
            <person name="Pham C."/>
            <person name="Simmons D."/>
            <person name="Wilczek-Boney K."/>
            <person name="Hale W."/>
            <person name="Jakkamsetti A."/>
            <person name="Pham P."/>
            <person name="Ruth R."/>
            <person name="San Lucas F."/>
            <person name="Warren J."/>
            <person name="Zhang J."/>
            <person name="Zhao Z."/>
            <person name="Zhou C."/>
            <person name="Zhu D."/>
            <person name="Lee S."/>
            <person name="Bess C."/>
            <person name="Blankenburg K."/>
            <person name="Forbes L."/>
            <person name="Fu Q."/>
            <person name="Gubbala S."/>
            <person name="Hirani K."/>
            <person name="Jayaseelan J.C."/>
            <person name="Lara F."/>
            <person name="Munidasa M."/>
            <person name="Palculict T."/>
            <person name="Patil S."/>
            <person name="Pu L.-L."/>
            <person name="Saada N."/>
            <person name="Tang L."/>
            <person name="Weissenberger G."/>
            <person name="Zhu Y."/>
            <person name="Hemphill L."/>
            <person name="Shang Y."/>
            <person name="Youmans B."/>
            <person name="Ayvaz T."/>
            <person name="Ross M."/>
            <person name="Santibanez J."/>
            <person name="Aqrawi P."/>
            <person name="Gross S."/>
            <person name="Joshi V."/>
            <person name="Fowler G."/>
            <person name="Nazareth L."/>
            <person name="Reid J."/>
            <person name="Worley K."/>
            <person name="Petrosino J."/>
            <person name="Highlander S."/>
            <person name="Gibbs R."/>
        </authorList>
    </citation>
    <scope>NUCLEOTIDE SEQUENCE [LARGE SCALE GENOMIC DNA]</scope>
    <source>
        <strain evidence="1 2">ATCC BAA-614</strain>
    </source>
</reference>
<protein>
    <recommendedName>
        <fullName evidence="3">AAA-like domain protein</fullName>
    </recommendedName>
</protein>